<evidence type="ECO:0000259" key="5">
    <source>
        <dbReference type="PROSITE" id="PS50931"/>
    </source>
</evidence>
<dbReference type="EMBL" id="BAQC01000002">
    <property type="protein sequence ID" value="GBR50150.1"/>
    <property type="molecule type" value="Genomic_DNA"/>
</dbReference>
<dbReference type="PANTHER" id="PTHR30419">
    <property type="entry name" value="HTH-TYPE TRANSCRIPTIONAL REGULATOR YBHD"/>
    <property type="match status" value="1"/>
</dbReference>
<evidence type="ECO:0000256" key="2">
    <source>
        <dbReference type="ARBA" id="ARBA00023015"/>
    </source>
</evidence>
<accession>A0ABQ0QM80</accession>
<gene>
    <name evidence="6" type="ORF">AA106555_0108</name>
</gene>
<dbReference type="Pfam" id="PF03466">
    <property type="entry name" value="LysR_substrate"/>
    <property type="match status" value="1"/>
</dbReference>
<keyword evidence="3" id="KW-0238">DNA-binding</keyword>
<protein>
    <submittedName>
        <fullName evidence="6">LysR family transcriptional regulator</fullName>
    </submittedName>
</protein>
<dbReference type="InterPro" id="IPR050950">
    <property type="entry name" value="HTH-type_LysR_regulators"/>
</dbReference>
<dbReference type="CDD" id="cd05466">
    <property type="entry name" value="PBP2_LTTR_substrate"/>
    <property type="match status" value="1"/>
</dbReference>
<evidence type="ECO:0000313" key="6">
    <source>
        <dbReference type="EMBL" id="GBR50150.1"/>
    </source>
</evidence>
<evidence type="ECO:0000256" key="1">
    <source>
        <dbReference type="ARBA" id="ARBA00009437"/>
    </source>
</evidence>
<dbReference type="PROSITE" id="PS50931">
    <property type="entry name" value="HTH_LYSR"/>
    <property type="match status" value="1"/>
</dbReference>
<dbReference type="Gene3D" id="3.40.190.290">
    <property type="match status" value="1"/>
</dbReference>
<evidence type="ECO:0000313" key="7">
    <source>
        <dbReference type="Proteomes" id="UP001062632"/>
    </source>
</evidence>
<dbReference type="InterPro" id="IPR000847">
    <property type="entry name" value="LysR_HTH_N"/>
</dbReference>
<comment type="similarity">
    <text evidence="1">Belongs to the LysR transcriptional regulatory family.</text>
</comment>
<keyword evidence="2" id="KW-0805">Transcription regulation</keyword>
<name>A0ABQ0QM80_9PROT</name>
<dbReference type="InterPro" id="IPR036388">
    <property type="entry name" value="WH-like_DNA-bd_sf"/>
</dbReference>
<reference evidence="6 7" key="1">
    <citation type="submission" date="2013-04" db="EMBL/GenBank/DDBJ databases">
        <title>The genome sequencing project of 58 acetic acid bacteria.</title>
        <authorList>
            <person name="Okamoto-Kainuma A."/>
            <person name="Ishikawa M."/>
            <person name="Umino S."/>
            <person name="Koizumi Y."/>
            <person name="Shiwa Y."/>
            <person name="Yoshikawa H."/>
            <person name="Matsutani M."/>
            <person name="Matsushita K."/>
        </authorList>
    </citation>
    <scope>NUCLEOTIDE SEQUENCE [LARGE SCALE GENOMIC DNA]</scope>
    <source>
        <strain evidence="6 7">NBRC 106555</strain>
    </source>
</reference>
<dbReference type="InterPro" id="IPR005119">
    <property type="entry name" value="LysR_subst-bd"/>
</dbReference>
<feature type="domain" description="HTH lysR-type" evidence="5">
    <location>
        <begin position="72"/>
        <end position="129"/>
    </location>
</feature>
<keyword evidence="7" id="KW-1185">Reference proteome</keyword>
<dbReference type="Pfam" id="PF00126">
    <property type="entry name" value="HTH_1"/>
    <property type="match status" value="1"/>
</dbReference>
<dbReference type="Gene3D" id="1.10.10.10">
    <property type="entry name" value="Winged helix-like DNA-binding domain superfamily/Winged helix DNA-binding domain"/>
    <property type="match status" value="1"/>
</dbReference>
<dbReference type="SUPFAM" id="SSF46785">
    <property type="entry name" value="Winged helix' DNA-binding domain"/>
    <property type="match status" value="1"/>
</dbReference>
<evidence type="ECO:0000256" key="4">
    <source>
        <dbReference type="ARBA" id="ARBA00023163"/>
    </source>
</evidence>
<dbReference type="Proteomes" id="UP001062632">
    <property type="component" value="Unassembled WGS sequence"/>
</dbReference>
<sequence>MACEAFCKSLHGCEGSKVDKCASPIKNYGIEYGREHAPKLQGKDAASIEEVDHPRKIVNNDKYISFFDGVVMQYVQLRAVHAVALHGGFSAAAEALGVTQPAISDQVRKLEQEYGCVLFHRRGRLVEPTELGRRLLTVLQPMFDAHKQAERLLTQAENIEYGSLSIVADAPDLAVGLIASFRALHPNVQVTLSIANADTCLERIANATVDLAVTAAPSVDSRLHAQILRRDRLMALVQKRSPLGEKKKISLGVLAASGLIFREARSVTQRLLETELQQHQILCEPALVVDGREAMVEAVAAGLGVGVIAASEYGGRRGVRAIPVSDCHAKMTVSLVSLKQQANTRLVSEIFKIAALDSAG</sequence>
<evidence type="ECO:0000256" key="3">
    <source>
        <dbReference type="ARBA" id="ARBA00023125"/>
    </source>
</evidence>
<dbReference type="SUPFAM" id="SSF53850">
    <property type="entry name" value="Periplasmic binding protein-like II"/>
    <property type="match status" value="1"/>
</dbReference>
<keyword evidence="4" id="KW-0804">Transcription</keyword>
<dbReference type="PRINTS" id="PR00039">
    <property type="entry name" value="HTHLYSR"/>
</dbReference>
<proteinExistence type="inferred from homology"/>
<dbReference type="InterPro" id="IPR036390">
    <property type="entry name" value="WH_DNA-bd_sf"/>
</dbReference>
<comment type="caution">
    <text evidence="6">The sequence shown here is derived from an EMBL/GenBank/DDBJ whole genome shotgun (WGS) entry which is preliminary data.</text>
</comment>
<organism evidence="6 7">
    <name type="scientific">Neokomagataea thailandica NBRC 106555</name>
    <dbReference type="NCBI Taxonomy" id="1223520"/>
    <lineage>
        <taxon>Bacteria</taxon>
        <taxon>Pseudomonadati</taxon>
        <taxon>Pseudomonadota</taxon>
        <taxon>Alphaproteobacteria</taxon>
        <taxon>Acetobacterales</taxon>
        <taxon>Acetobacteraceae</taxon>
        <taxon>Neokomagataea</taxon>
    </lineage>
</organism>